<gene>
    <name evidence="1" type="ORF">IW252_001678</name>
</gene>
<protein>
    <submittedName>
        <fullName evidence="1">DNA-binding MarR family transcriptional regulator</fullName>
    </submittedName>
</protein>
<proteinExistence type="predicted"/>
<dbReference type="AlphaFoldDB" id="A0A931DCH9"/>
<reference evidence="1" key="1">
    <citation type="submission" date="2020-11" db="EMBL/GenBank/DDBJ databases">
        <title>Sequencing the genomes of 1000 actinobacteria strains.</title>
        <authorList>
            <person name="Klenk H.-P."/>
        </authorList>
    </citation>
    <scope>NUCLEOTIDE SEQUENCE</scope>
    <source>
        <strain evidence="1">DSM 26152</strain>
    </source>
</reference>
<dbReference type="InterPro" id="IPR036390">
    <property type="entry name" value="WH_DNA-bd_sf"/>
</dbReference>
<dbReference type="Gene3D" id="1.10.10.10">
    <property type="entry name" value="Winged helix-like DNA-binding domain superfamily/Winged helix DNA-binding domain"/>
    <property type="match status" value="1"/>
</dbReference>
<dbReference type="RefSeq" id="WP_196836155.1">
    <property type="nucleotide sequence ID" value="NZ_JADOTZ010000001.1"/>
</dbReference>
<name>A0A931DCH9_9MICC</name>
<dbReference type="GO" id="GO:0003677">
    <property type="term" value="F:DNA binding"/>
    <property type="evidence" value="ECO:0007669"/>
    <property type="project" value="UniProtKB-KW"/>
</dbReference>
<evidence type="ECO:0000313" key="1">
    <source>
        <dbReference type="EMBL" id="MBG6084911.1"/>
    </source>
</evidence>
<accession>A0A931DCH9</accession>
<dbReference type="Proteomes" id="UP000625033">
    <property type="component" value="Unassembled WGS sequence"/>
</dbReference>
<evidence type="ECO:0000313" key="2">
    <source>
        <dbReference type="Proteomes" id="UP000625033"/>
    </source>
</evidence>
<sequence length="153" mass="16615">MTDTTDRPLGYWLKLVDSLISQQFALTLEEHGVTRLQWQLLNTLAKKPATHDELTHALAPFLAPTPDDEPATLDEHLAELVESGWIVSDGGVLSLTAQGSTGWEKLDELVAQMRESSSANISSEEYATTVASLRKMAQNLGWDGAEAPGETPA</sequence>
<comment type="caution">
    <text evidence="1">The sequence shown here is derived from an EMBL/GenBank/DDBJ whole genome shotgun (WGS) entry which is preliminary data.</text>
</comment>
<keyword evidence="1" id="KW-0238">DNA-binding</keyword>
<dbReference type="SUPFAM" id="SSF46785">
    <property type="entry name" value="Winged helix' DNA-binding domain"/>
    <property type="match status" value="1"/>
</dbReference>
<dbReference type="InterPro" id="IPR036388">
    <property type="entry name" value="WH-like_DNA-bd_sf"/>
</dbReference>
<organism evidence="1 2">
    <name type="scientific">Zhihengliuella flava</name>
    <dbReference type="NCBI Taxonomy" id="1285193"/>
    <lineage>
        <taxon>Bacteria</taxon>
        <taxon>Bacillati</taxon>
        <taxon>Actinomycetota</taxon>
        <taxon>Actinomycetes</taxon>
        <taxon>Micrococcales</taxon>
        <taxon>Micrococcaceae</taxon>
        <taxon>Zhihengliuella</taxon>
    </lineage>
</organism>
<keyword evidence="2" id="KW-1185">Reference proteome</keyword>
<dbReference type="EMBL" id="JADOTZ010000001">
    <property type="protein sequence ID" value="MBG6084911.1"/>
    <property type="molecule type" value="Genomic_DNA"/>
</dbReference>